<evidence type="ECO:0000256" key="2">
    <source>
        <dbReference type="ARBA" id="ARBA00022980"/>
    </source>
</evidence>
<dbReference type="GO" id="GO:0006412">
    <property type="term" value="P:translation"/>
    <property type="evidence" value="ECO:0007669"/>
    <property type="project" value="InterPro"/>
</dbReference>
<dbReference type="InterPro" id="IPR020939">
    <property type="entry name" value="Ribosomal_bL34_CS"/>
</dbReference>
<dbReference type="InterPro" id="IPR044730">
    <property type="entry name" value="RNase_H-like_dom_plant"/>
</dbReference>
<dbReference type="PANTHER" id="PTHR47074:SF11">
    <property type="entry name" value="REVERSE TRANSCRIPTASE-LIKE PROTEIN"/>
    <property type="match status" value="1"/>
</dbReference>
<evidence type="ECO:0000259" key="5">
    <source>
        <dbReference type="Pfam" id="PF13456"/>
    </source>
</evidence>
<dbReference type="OrthoDB" id="1906820at2759"/>
<evidence type="ECO:0000256" key="3">
    <source>
        <dbReference type="ARBA" id="ARBA00023274"/>
    </source>
</evidence>
<dbReference type="InterPro" id="IPR052929">
    <property type="entry name" value="RNase_H-like_EbsB-rel"/>
</dbReference>
<dbReference type="AlphaFoldDB" id="A0A6A1W004"/>
<name>A0A6A1W004_9ROSI</name>
<keyword evidence="2" id="KW-0689">Ribosomal protein</keyword>
<keyword evidence="7" id="KW-1185">Reference proteome</keyword>
<dbReference type="Pfam" id="PF00468">
    <property type="entry name" value="Ribosomal_L34"/>
    <property type="match status" value="1"/>
</dbReference>
<evidence type="ECO:0000256" key="1">
    <source>
        <dbReference type="ARBA" id="ARBA00010111"/>
    </source>
</evidence>
<dbReference type="PROSITE" id="PS00784">
    <property type="entry name" value="RIBOSOMAL_L34"/>
    <property type="match status" value="1"/>
</dbReference>
<dbReference type="CDD" id="cd06222">
    <property type="entry name" value="RNase_H_like"/>
    <property type="match status" value="1"/>
</dbReference>
<dbReference type="EMBL" id="RXIC02000021">
    <property type="protein sequence ID" value="KAB1218405.1"/>
    <property type="molecule type" value="Genomic_DNA"/>
</dbReference>
<keyword evidence="3" id="KW-0687">Ribonucleoprotein</keyword>
<evidence type="ECO:0000313" key="6">
    <source>
        <dbReference type="EMBL" id="KAB1218405.1"/>
    </source>
</evidence>
<evidence type="ECO:0000256" key="4">
    <source>
        <dbReference type="SAM" id="MobiDB-lite"/>
    </source>
</evidence>
<dbReference type="Gene3D" id="3.30.420.10">
    <property type="entry name" value="Ribonuclease H-like superfamily/Ribonuclease H"/>
    <property type="match status" value="1"/>
</dbReference>
<dbReference type="GO" id="GO:0003676">
    <property type="term" value="F:nucleic acid binding"/>
    <property type="evidence" value="ECO:0007669"/>
    <property type="project" value="InterPro"/>
</dbReference>
<dbReference type="InterPro" id="IPR036397">
    <property type="entry name" value="RNaseH_sf"/>
</dbReference>
<dbReference type="PANTHER" id="PTHR47074">
    <property type="entry name" value="BNAC02G40300D PROTEIN"/>
    <property type="match status" value="1"/>
</dbReference>
<dbReference type="GO" id="GO:0004523">
    <property type="term" value="F:RNA-DNA hybrid ribonuclease activity"/>
    <property type="evidence" value="ECO:0007669"/>
    <property type="project" value="InterPro"/>
</dbReference>
<dbReference type="InterPro" id="IPR002156">
    <property type="entry name" value="RNaseH_domain"/>
</dbReference>
<feature type="region of interest" description="Disordered" evidence="4">
    <location>
        <begin position="66"/>
        <end position="87"/>
    </location>
</feature>
<comment type="caution">
    <text evidence="6">The sequence shown here is derived from an EMBL/GenBank/DDBJ whole genome shotgun (WGS) entry which is preliminary data.</text>
</comment>
<comment type="similarity">
    <text evidence="1">Belongs to the bacterial ribosomal protein bL34 family.</text>
</comment>
<proteinExistence type="inferred from homology"/>
<dbReference type="GO" id="GO:0003735">
    <property type="term" value="F:structural constituent of ribosome"/>
    <property type="evidence" value="ECO:0007669"/>
    <property type="project" value="InterPro"/>
</dbReference>
<dbReference type="InterPro" id="IPR000271">
    <property type="entry name" value="Ribosomal_bL34"/>
</dbReference>
<feature type="domain" description="RNase H type-1" evidence="5">
    <location>
        <begin position="106"/>
        <end position="203"/>
    </location>
</feature>
<dbReference type="Gene3D" id="1.10.287.3980">
    <property type="match status" value="1"/>
</dbReference>
<organism evidence="6 7">
    <name type="scientific">Morella rubra</name>
    <name type="common">Chinese bayberry</name>
    <dbReference type="NCBI Taxonomy" id="262757"/>
    <lineage>
        <taxon>Eukaryota</taxon>
        <taxon>Viridiplantae</taxon>
        <taxon>Streptophyta</taxon>
        <taxon>Embryophyta</taxon>
        <taxon>Tracheophyta</taxon>
        <taxon>Spermatophyta</taxon>
        <taxon>Magnoliopsida</taxon>
        <taxon>eudicotyledons</taxon>
        <taxon>Gunneridae</taxon>
        <taxon>Pentapetalae</taxon>
        <taxon>rosids</taxon>
        <taxon>fabids</taxon>
        <taxon>Fagales</taxon>
        <taxon>Myricaceae</taxon>
        <taxon>Morella</taxon>
    </lineage>
</organism>
<sequence length="220" mass="24569">MDFISNRGTHLPTGDVSSNEPMLLFPKRTFQPSTIRRKRNHGFFSRSADSDARLYMLVKQSNQGWEESHCSKNSKRPVKDNSLASLPPATGEIKSEARFIGEELCILWDHRGHIVYAASKKLDTVDPSEGEVLALLLGISVVVDYQWEDVVFEGDSLIVMDAISNLIEVISQASFLLRGFANAVCRFTPRGSSVLAHNLARWAASFLWEGSFPEILEVRG</sequence>
<reference evidence="6 7" key="1">
    <citation type="journal article" date="2019" name="Plant Biotechnol. J.">
        <title>The red bayberry genome and genetic basis of sex determination.</title>
        <authorList>
            <person name="Jia H.M."/>
            <person name="Jia H.J."/>
            <person name="Cai Q.L."/>
            <person name="Wang Y."/>
            <person name="Zhao H.B."/>
            <person name="Yang W.F."/>
            <person name="Wang G.Y."/>
            <person name="Li Y.H."/>
            <person name="Zhan D.L."/>
            <person name="Shen Y.T."/>
            <person name="Niu Q.F."/>
            <person name="Chang L."/>
            <person name="Qiu J."/>
            <person name="Zhao L."/>
            <person name="Xie H.B."/>
            <person name="Fu W.Y."/>
            <person name="Jin J."/>
            <person name="Li X.W."/>
            <person name="Jiao Y."/>
            <person name="Zhou C.C."/>
            <person name="Tu T."/>
            <person name="Chai C.Y."/>
            <person name="Gao J.L."/>
            <person name="Fan L.J."/>
            <person name="van de Weg E."/>
            <person name="Wang J.Y."/>
            <person name="Gao Z.S."/>
        </authorList>
    </citation>
    <scope>NUCLEOTIDE SEQUENCE [LARGE SCALE GENOMIC DNA]</scope>
    <source>
        <tissue evidence="6">Leaves</tissue>
    </source>
</reference>
<dbReference type="Proteomes" id="UP000516437">
    <property type="component" value="Chromosome 3"/>
</dbReference>
<dbReference type="GO" id="GO:0005840">
    <property type="term" value="C:ribosome"/>
    <property type="evidence" value="ECO:0007669"/>
    <property type="project" value="UniProtKB-KW"/>
</dbReference>
<evidence type="ECO:0000313" key="7">
    <source>
        <dbReference type="Proteomes" id="UP000516437"/>
    </source>
</evidence>
<protein>
    <recommendedName>
        <fullName evidence="5">RNase H type-1 domain-containing protein</fullName>
    </recommendedName>
</protein>
<dbReference type="GO" id="GO:1990904">
    <property type="term" value="C:ribonucleoprotein complex"/>
    <property type="evidence" value="ECO:0007669"/>
    <property type="project" value="UniProtKB-KW"/>
</dbReference>
<dbReference type="Pfam" id="PF13456">
    <property type="entry name" value="RVT_3"/>
    <property type="match status" value="1"/>
</dbReference>
<accession>A0A6A1W004</accession>
<gene>
    <name evidence="6" type="ORF">CJ030_MR3G026285</name>
</gene>